<evidence type="ECO:0000313" key="4">
    <source>
        <dbReference type="Proteomes" id="UP000606274"/>
    </source>
</evidence>
<sequence length="434" mass="50155">MEDTDNKKQDAASRLQETQCSMQDALSMMNVAVRKREETARRMRDSMFSMQDSEDDLYTPCVLQYTDFLRLHQTITPRPPKSKKFFRLQAEREETKNIQGKANTQIKDLKSGLQAVQEQKDLKDVEMQMRRHIKNSSYLKHNMEQRCIAVKKIQTCQEKNEQIRELLNELNREIIALNKHHRQLKKQMQNCIHGEYISAILKDSKQFQEAKELIEHFTKAKRLHDELLKNMQSKQAEVDKSQSETNRIREEYSFTQGGNVIKIQQLKLELGDSIGSVKAVEKRFKELHKLSDWKTMELGRISRAIYEMSRYLWKMGMSGTMNVEETAALLDKIMEFIHDLREATGFEQTYFRPKRITWSDYGAPYWLPDLSIYTLRVPPPGDPQQTFAGYSGSVPCGCQGLLPGMEQGCTSDSSAEARGTVTDSWGGGAGTERN</sequence>
<reference evidence="3" key="1">
    <citation type="submission" date="2020-08" db="EMBL/GenBank/DDBJ databases">
        <title>Chromosome-level assembly of Southern catfish (Silurus meridionalis) provides insights into visual adaptation to the nocturnal and benthic lifestyles.</title>
        <authorList>
            <person name="Zhang Y."/>
            <person name="Wang D."/>
            <person name="Peng Z."/>
        </authorList>
    </citation>
    <scope>NUCLEOTIDE SEQUENCE</scope>
    <source>
        <strain evidence="3">SWU-2019-XX</strain>
        <tissue evidence="3">Muscle</tissue>
    </source>
</reference>
<evidence type="ECO:0000313" key="3">
    <source>
        <dbReference type="EMBL" id="KAF7696210.1"/>
    </source>
</evidence>
<keyword evidence="1" id="KW-0175">Coiled coil</keyword>
<organism evidence="3 4">
    <name type="scientific">Silurus meridionalis</name>
    <name type="common">Southern catfish</name>
    <name type="synonym">Silurus soldatovi meridionalis</name>
    <dbReference type="NCBI Taxonomy" id="175797"/>
    <lineage>
        <taxon>Eukaryota</taxon>
        <taxon>Metazoa</taxon>
        <taxon>Chordata</taxon>
        <taxon>Craniata</taxon>
        <taxon>Vertebrata</taxon>
        <taxon>Euteleostomi</taxon>
        <taxon>Actinopterygii</taxon>
        <taxon>Neopterygii</taxon>
        <taxon>Teleostei</taxon>
        <taxon>Ostariophysi</taxon>
        <taxon>Siluriformes</taxon>
        <taxon>Siluridae</taxon>
        <taxon>Silurus</taxon>
    </lineage>
</organism>
<dbReference type="EMBL" id="JABFDY010000016">
    <property type="protein sequence ID" value="KAF7696210.1"/>
    <property type="molecule type" value="Genomic_DNA"/>
</dbReference>
<evidence type="ECO:0000256" key="1">
    <source>
        <dbReference type="SAM" id="Coils"/>
    </source>
</evidence>
<evidence type="ECO:0000256" key="2">
    <source>
        <dbReference type="SAM" id="MobiDB-lite"/>
    </source>
</evidence>
<name>A0A8T0ASX3_SILME</name>
<keyword evidence="4" id="KW-1185">Reference proteome</keyword>
<dbReference type="AlphaFoldDB" id="A0A8T0ASX3"/>
<dbReference type="Proteomes" id="UP000606274">
    <property type="component" value="Unassembled WGS sequence"/>
</dbReference>
<feature type="compositionally biased region" description="Gly residues" evidence="2">
    <location>
        <begin position="425"/>
        <end position="434"/>
    </location>
</feature>
<feature type="coiled-coil region" evidence="1">
    <location>
        <begin position="149"/>
        <end position="187"/>
    </location>
</feature>
<feature type="region of interest" description="Disordered" evidence="2">
    <location>
        <begin position="408"/>
        <end position="434"/>
    </location>
</feature>
<accession>A0A8T0ASX3</accession>
<gene>
    <name evidence="3" type="ORF">HF521_006304</name>
</gene>
<proteinExistence type="predicted"/>
<feature type="coiled-coil region" evidence="1">
    <location>
        <begin position="224"/>
        <end position="251"/>
    </location>
</feature>
<comment type="caution">
    <text evidence="3">The sequence shown here is derived from an EMBL/GenBank/DDBJ whole genome shotgun (WGS) entry which is preliminary data.</text>
</comment>
<protein>
    <submittedName>
        <fullName evidence="3">Uncharacterized protein</fullName>
    </submittedName>
</protein>